<dbReference type="InterPro" id="IPR011041">
    <property type="entry name" value="Quinoprot_gluc/sorb_DH_b-prop"/>
</dbReference>
<name>A0A382A507_9ZZZZ</name>
<dbReference type="InterPro" id="IPR011042">
    <property type="entry name" value="6-blade_b-propeller_TolB-like"/>
</dbReference>
<evidence type="ECO:0000259" key="1">
    <source>
        <dbReference type="Pfam" id="PF23500"/>
    </source>
</evidence>
<evidence type="ECO:0000313" key="2">
    <source>
        <dbReference type="EMBL" id="SVA96439.1"/>
    </source>
</evidence>
<dbReference type="PANTHER" id="PTHR33546">
    <property type="entry name" value="LARGE, MULTIFUNCTIONAL SECRETED PROTEIN-RELATED"/>
    <property type="match status" value="1"/>
</dbReference>
<dbReference type="Gene3D" id="2.120.10.30">
    <property type="entry name" value="TolB, C-terminal domain"/>
    <property type="match status" value="1"/>
</dbReference>
<dbReference type="AlphaFoldDB" id="A0A382A507"/>
<accession>A0A382A507</accession>
<proteinExistence type="predicted"/>
<sequence length="424" mass="46538">MMKKITLLAALIMANLSLQAATPKQDDYYKFTRIPLPEGVVLEASGIAMLPNGKLAVSSRRGDIYTVSNPLGKAGEMKVKLYARGLHEPIGLHWNDGWLYATQRCEVTRIKDEDGDGRGDIFETVSDGWGISGDYHEYAFGSQFDKEGNMWVVLCLTGSFNSNTPYRGWCVRVTKDGKMIPTASGIRSPGGIGINHLGDVFYSDNQGPWNGSSSLKHLKVGSFQSHPGGFRWFDLPLVKKHMGKAPVTPNSNSRIPKERERVKEYVPPACVLPHAKLGNSTSGFAFANNEKFGPFKNQLLVSDQSHSNVSRVILEKVNGVYQGAAILFMTGFGSGNIPSFYDESGALFVGGSDRGWGARGGKRFALDRVNWTGKVPFEVHEMKAKSDGFELTFTHEVDPKTAGDVASYSMKAWTYILQSKYGSP</sequence>
<dbReference type="Pfam" id="PF23500">
    <property type="entry name" value="DUF7133"/>
    <property type="match status" value="1"/>
</dbReference>
<reference evidence="2" key="1">
    <citation type="submission" date="2018-05" db="EMBL/GenBank/DDBJ databases">
        <authorList>
            <person name="Lanie J.A."/>
            <person name="Ng W.-L."/>
            <person name="Kazmierczak K.M."/>
            <person name="Andrzejewski T.M."/>
            <person name="Davidsen T.M."/>
            <person name="Wayne K.J."/>
            <person name="Tettelin H."/>
            <person name="Glass J.I."/>
            <person name="Rusch D."/>
            <person name="Podicherti R."/>
            <person name="Tsui H.-C.T."/>
            <person name="Winkler M.E."/>
        </authorList>
    </citation>
    <scope>NUCLEOTIDE SEQUENCE</scope>
</reference>
<dbReference type="PANTHER" id="PTHR33546:SF1">
    <property type="entry name" value="LARGE, MULTIFUNCTIONAL SECRETED PROTEIN"/>
    <property type="match status" value="1"/>
</dbReference>
<dbReference type="SUPFAM" id="SSF50952">
    <property type="entry name" value="Soluble quinoprotein glucose dehydrogenase"/>
    <property type="match status" value="1"/>
</dbReference>
<dbReference type="InterPro" id="IPR055557">
    <property type="entry name" value="DUF7133"/>
</dbReference>
<dbReference type="EMBL" id="UINC01023883">
    <property type="protein sequence ID" value="SVA96439.1"/>
    <property type="molecule type" value="Genomic_DNA"/>
</dbReference>
<organism evidence="2">
    <name type="scientific">marine metagenome</name>
    <dbReference type="NCBI Taxonomy" id="408172"/>
    <lineage>
        <taxon>unclassified sequences</taxon>
        <taxon>metagenomes</taxon>
        <taxon>ecological metagenomes</taxon>
    </lineage>
</organism>
<feature type="non-terminal residue" evidence="2">
    <location>
        <position position="424"/>
    </location>
</feature>
<gene>
    <name evidence="2" type="ORF">METZ01_LOCUS149293</name>
</gene>
<protein>
    <recommendedName>
        <fullName evidence="1">DUF7133 domain-containing protein</fullName>
    </recommendedName>
</protein>
<feature type="domain" description="DUF7133" evidence="1">
    <location>
        <begin position="78"/>
        <end position="316"/>
    </location>
</feature>